<evidence type="ECO:0000313" key="1">
    <source>
        <dbReference type="EMBL" id="MVO08408.1"/>
    </source>
</evidence>
<gene>
    <name evidence="1" type="ORF">GOQ30_04420</name>
</gene>
<reference evidence="2" key="1">
    <citation type="submission" date="2019-05" db="EMBL/GenBank/DDBJ databases">
        <title>Flavobacterium profundi sp. nov., isolated from a deep-sea seamount.</title>
        <authorList>
            <person name="Zhang D.-C."/>
        </authorList>
    </citation>
    <scope>NUCLEOTIDE SEQUENCE [LARGE SCALE GENOMIC DNA]</scope>
    <source>
        <strain evidence="2">TP390</strain>
    </source>
</reference>
<accession>A0A6I4IFM3</accession>
<dbReference type="Proteomes" id="UP000431264">
    <property type="component" value="Unassembled WGS sequence"/>
</dbReference>
<dbReference type="RefSeq" id="WP_140996799.1">
    <property type="nucleotide sequence ID" value="NZ_VDCZ01000002.1"/>
</dbReference>
<comment type="caution">
    <text evidence="1">The sequence shown here is derived from an EMBL/GenBank/DDBJ whole genome shotgun (WGS) entry which is preliminary data.</text>
</comment>
<keyword evidence="2" id="KW-1185">Reference proteome</keyword>
<dbReference type="EMBL" id="WQLW01000002">
    <property type="protein sequence ID" value="MVO08408.1"/>
    <property type="molecule type" value="Genomic_DNA"/>
</dbReference>
<proteinExistence type="predicted"/>
<dbReference type="AlphaFoldDB" id="A0A6I4IFM3"/>
<protein>
    <submittedName>
        <fullName evidence="1">Uncharacterized protein</fullName>
    </submittedName>
</protein>
<organism evidence="1 2">
    <name type="scientific">Flavobacterium profundi</name>
    <dbReference type="NCBI Taxonomy" id="1774945"/>
    <lineage>
        <taxon>Bacteria</taxon>
        <taxon>Pseudomonadati</taxon>
        <taxon>Bacteroidota</taxon>
        <taxon>Flavobacteriia</taxon>
        <taxon>Flavobacteriales</taxon>
        <taxon>Flavobacteriaceae</taxon>
        <taxon>Flavobacterium</taxon>
    </lineage>
</organism>
<sequence length="151" mass="16893">MKVNGVAQTATVTTALLAKAESINHKTLYIEAENSQYKFRLKLISDYNNSLNSIPLGNYNVDNIQTAVFYAEFNILFKLPTGNTASYHHLGTVLYDVTSCDSNQKKVTASFSCFLDNGFDDDFYDSNVLIPTTVEITEGNIDNIEYTVTEY</sequence>
<evidence type="ECO:0000313" key="2">
    <source>
        <dbReference type="Proteomes" id="UP000431264"/>
    </source>
</evidence>
<name>A0A6I4IFM3_9FLAO</name>